<organism evidence="1 2">
    <name type="scientific">Candidatus Thiomargarita nelsonii</name>
    <dbReference type="NCBI Taxonomy" id="1003181"/>
    <lineage>
        <taxon>Bacteria</taxon>
        <taxon>Pseudomonadati</taxon>
        <taxon>Pseudomonadota</taxon>
        <taxon>Gammaproteobacteria</taxon>
        <taxon>Thiotrichales</taxon>
        <taxon>Thiotrichaceae</taxon>
        <taxon>Thiomargarita</taxon>
    </lineage>
</organism>
<reference evidence="1 2" key="1">
    <citation type="submission" date="2016-05" db="EMBL/GenBank/DDBJ databases">
        <title>Single-cell genome of chain-forming Candidatus Thiomargarita nelsonii and comparison to other large sulfur-oxidizing bacteria.</title>
        <authorList>
            <person name="Winkel M."/>
            <person name="Salman V."/>
            <person name="Woyke T."/>
            <person name="Schulz-Vogt H."/>
            <person name="Richter M."/>
            <person name="Flood B."/>
            <person name="Bailey J."/>
            <person name="Amann R."/>
            <person name="Mussmann M."/>
        </authorList>
    </citation>
    <scope>NUCLEOTIDE SEQUENCE [LARGE SCALE GENOMIC DNA]</scope>
    <source>
        <strain evidence="1 2">THI036</strain>
    </source>
</reference>
<dbReference type="Proteomes" id="UP000076962">
    <property type="component" value="Unassembled WGS sequence"/>
</dbReference>
<name>A0A176S421_9GAMM</name>
<comment type="caution">
    <text evidence="1">The sequence shown here is derived from an EMBL/GenBank/DDBJ whole genome shotgun (WGS) entry which is preliminary data.</text>
</comment>
<evidence type="ECO:0000313" key="2">
    <source>
        <dbReference type="Proteomes" id="UP000076962"/>
    </source>
</evidence>
<dbReference type="EMBL" id="LUTY01000696">
    <property type="protein sequence ID" value="OAD22861.1"/>
    <property type="molecule type" value="Genomic_DNA"/>
</dbReference>
<accession>A0A176S421</accession>
<sequence>MLSVCHTYDLLIALISSNCLIVAKTSLLASFRSTSYSPLTSEPSSASERFPSTCSQMNAAVSFRRIASSASTTSILTGTSKASSPMHLYTKSGFLTKTFFSSSMSSSLFL</sequence>
<gene>
    <name evidence="1" type="ORF">THIOM_001316</name>
</gene>
<protein>
    <submittedName>
        <fullName evidence="1">Uncharacterized protein</fullName>
    </submittedName>
</protein>
<dbReference type="AlphaFoldDB" id="A0A176S421"/>
<proteinExistence type="predicted"/>
<evidence type="ECO:0000313" key="1">
    <source>
        <dbReference type="EMBL" id="OAD22861.1"/>
    </source>
</evidence>
<keyword evidence="2" id="KW-1185">Reference proteome</keyword>